<evidence type="ECO:0000259" key="6">
    <source>
        <dbReference type="PROSITE" id="PS51700"/>
    </source>
</evidence>
<dbReference type="Pfam" id="PF25110">
    <property type="entry name" value="TPR_ESP1"/>
    <property type="match status" value="1"/>
</dbReference>
<feature type="region of interest" description="Disordered" evidence="5">
    <location>
        <begin position="2099"/>
        <end position="2129"/>
    </location>
</feature>
<dbReference type="InterPro" id="IPR005314">
    <property type="entry name" value="Peptidase_C50"/>
</dbReference>
<evidence type="ECO:0000313" key="8">
    <source>
        <dbReference type="Proteomes" id="UP001058974"/>
    </source>
</evidence>
<dbReference type="GO" id="GO:0006508">
    <property type="term" value="P:proteolysis"/>
    <property type="evidence" value="ECO:0007669"/>
    <property type="project" value="InterPro"/>
</dbReference>
<dbReference type="GO" id="GO:0072686">
    <property type="term" value="C:mitotic spindle"/>
    <property type="evidence" value="ECO:0007669"/>
    <property type="project" value="TreeGrafter"/>
</dbReference>
<comment type="caution">
    <text evidence="7">The sequence shown here is derived from an EMBL/GenBank/DDBJ whole genome shotgun (WGS) entry which is preliminary data.</text>
</comment>
<dbReference type="InterPro" id="IPR056933">
    <property type="entry name" value="TPR_ESP1"/>
</dbReference>
<reference evidence="7 8" key="1">
    <citation type="journal article" date="2022" name="Nat. Genet.">
        <title>Improved pea reference genome and pan-genome highlight genomic features and evolutionary characteristics.</title>
        <authorList>
            <person name="Yang T."/>
            <person name="Liu R."/>
            <person name="Luo Y."/>
            <person name="Hu S."/>
            <person name="Wang D."/>
            <person name="Wang C."/>
            <person name="Pandey M.K."/>
            <person name="Ge S."/>
            <person name="Xu Q."/>
            <person name="Li N."/>
            <person name="Li G."/>
            <person name="Huang Y."/>
            <person name="Saxena R.K."/>
            <person name="Ji Y."/>
            <person name="Li M."/>
            <person name="Yan X."/>
            <person name="He Y."/>
            <person name="Liu Y."/>
            <person name="Wang X."/>
            <person name="Xiang C."/>
            <person name="Varshney R.K."/>
            <person name="Ding H."/>
            <person name="Gao S."/>
            <person name="Zong X."/>
        </authorList>
    </citation>
    <scope>NUCLEOTIDE SEQUENCE [LARGE SCALE GENOMIC DNA]</scope>
    <source>
        <strain evidence="7 8">cv. Zhongwan 6</strain>
    </source>
</reference>
<comment type="catalytic activity">
    <reaction evidence="1">
        <text>All bonds known to be hydrolyzed by this endopeptidase have arginine in P1 and an acidic residue in P4. P6 is often occupied by an acidic residue or by a hydroxy-amino-acid residue, the phosphorylation of which enhances cleavage.</text>
        <dbReference type="EC" id="3.4.22.49"/>
    </reaction>
</comment>
<evidence type="ECO:0000256" key="1">
    <source>
        <dbReference type="ARBA" id="ARBA00000451"/>
    </source>
</evidence>
<dbReference type="Proteomes" id="UP001058974">
    <property type="component" value="Chromosome 1"/>
</dbReference>
<dbReference type="Pfam" id="PF03568">
    <property type="entry name" value="Separin_C"/>
    <property type="match status" value="1"/>
</dbReference>
<dbReference type="OrthoDB" id="10255632at2759"/>
<accession>A0A9D5BRJ6</accession>
<dbReference type="GO" id="GO:0051307">
    <property type="term" value="P:meiotic chromosome separation"/>
    <property type="evidence" value="ECO:0007669"/>
    <property type="project" value="TreeGrafter"/>
</dbReference>
<evidence type="ECO:0000256" key="5">
    <source>
        <dbReference type="SAM" id="MobiDB-lite"/>
    </source>
</evidence>
<organism evidence="7 8">
    <name type="scientific">Pisum sativum</name>
    <name type="common">Garden pea</name>
    <name type="synonym">Lathyrus oleraceus</name>
    <dbReference type="NCBI Taxonomy" id="3888"/>
    <lineage>
        <taxon>Eukaryota</taxon>
        <taxon>Viridiplantae</taxon>
        <taxon>Streptophyta</taxon>
        <taxon>Embryophyta</taxon>
        <taxon>Tracheophyta</taxon>
        <taxon>Spermatophyta</taxon>
        <taxon>Magnoliopsida</taxon>
        <taxon>eudicotyledons</taxon>
        <taxon>Gunneridae</taxon>
        <taxon>Pentapetalae</taxon>
        <taxon>rosids</taxon>
        <taxon>fabids</taxon>
        <taxon>Fabales</taxon>
        <taxon>Fabaceae</taxon>
        <taxon>Papilionoideae</taxon>
        <taxon>50 kb inversion clade</taxon>
        <taxon>NPAAA clade</taxon>
        <taxon>Hologalegina</taxon>
        <taxon>IRL clade</taxon>
        <taxon>Fabeae</taxon>
        <taxon>Lathyrus</taxon>
    </lineage>
</organism>
<dbReference type="GO" id="GO:0004197">
    <property type="term" value="F:cysteine-type endopeptidase activity"/>
    <property type="evidence" value="ECO:0007669"/>
    <property type="project" value="InterPro"/>
</dbReference>
<feature type="compositionally biased region" description="Basic residues" evidence="5">
    <location>
        <begin position="2101"/>
        <end position="2114"/>
    </location>
</feature>
<dbReference type="Gramene" id="Psat1g219920.1">
    <property type="protein sequence ID" value="Psat1g219920.1.cds"/>
    <property type="gene ID" value="Psat1g219920"/>
</dbReference>
<dbReference type="InterPro" id="IPR030397">
    <property type="entry name" value="SEPARIN_core_dom"/>
</dbReference>
<dbReference type="GO" id="GO:0005634">
    <property type="term" value="C:nucleus"/>
    <property type="evidence" value="ECO:0007669"/>
    <property type="project" value="InterPro"/>
</dbReference>
<keyword evidence="8" id="KW-1185">Reference proteome</keyword>
<dbReference type="Gramene" id="Psat01G0580100-T1">
    <property type="protein sequence ID" value="KAI5448523.1"/>
    <property type="gene ID" value="KIW84_015801"/>
</dbReference>
<feature type="compositionally biased region" description="Polar residues" evidence="5">
    <location>
        <begin position="2117"/>
        <end position="2126"/>
    </location>
</feature>
<dbReference type="EMBL" id="JAMSHJ010000001">
    <property type="protein sequence ID" value="KAI5448523.1"/>
    <property type="molecule type" value="Genomic_DNA"/>
</dbReference>
<keyword evidence="4" id="KW-0159">Chromosome partition</keyword>
<dbReference type="GO" id="GO:0005737">
    <property type="term" value="C:cytoplasm"/>
    <property type="evidence" value="ECO:0007669"/>
    <property type="project" value="TreeGrafter"/>
</dbReference>
<proteinExistence type="predicted"/>
<evidence type="ECO:0000313" key="7">
    <source>
        <dbReference type="EMBL" id="KAI5448523.1"/>
    </source>
</evidence>
<protein>
    <recommendedName>
        <fullName evidence="2">separase</fullName>
        <ecNumber evidence="2">3.4.22.49</ecNumber>
    </recommendedName>
</protein>
<dbReference type="PROSITE" id="PS51700">
    <property type="entry name" value="SEPARIN"/>
    <property type="match status" value="1"/>
</dbReference>
<name>A0A9D5BRJ6_PEA</name>
<sequence length="2169" mass="245464">MASPIEASLVSKLKTSDSPGIYAIISDYLRPFSDIKSSENEKTLIRTLAKRFVPFINSSLSILPKRIPEISNSNEVLIRELFQVYILCLNCLEAVCSQLDSKPLTMHFLRLRLIRCYESCRRFHEAEAEGFKLLERLHEVKSKGKKILPEIDKGGAVDKDLSSLVVDIVVSLVKCASMASVKDDGYFRRVLHLMDEVRPWLGGLDSNSYEKFHKALAYHLGKCALNFLEKAPFSDKDLVITLCRTALNEYAKSSFKDQLFKIAQKMCSILFTLDENNLLYIMDILDCFACENKVDKGNAGVEFIELVYYCVLKCQTANASFCHTFATYLNKTAEHYKQFMKPLNSILRLYAAGLLLVSCKLKSKLKSGAEGLASSGTTKFECFMGTLLENKKILQSSPPLLGSFHICSRSSCMSSSVEDQQFDGHTCTQSASDCEAVTTYQSFYVEALNFLCLPLAKSVNSERKQLLTEKNDASTMTMLSTVEDAFHALCQFILYSPSFTFEKDDDGFAEKSRTMPCFTLAAFTLSIRTNRKLQESKQLIKHVIASKWIDSDGLKYIINCLFNTALFFYKNKQPEEASKVLNLCCKVSWLCIKCHYGNLSEDVLKEFVVDAYTRSALLLDFLYETNNLKIRKKLIETLKNWSSVSDLYEKIPAPIPVVKKWVKIECRRVTDVDDKVDSPSLYNLLSSSTELSKRNIGTILEQELTAYEEMSDKYPEFCQKMQLEITNILLQNIYITPISCFQKAHTLVRKGKALRFCGIDGLRDCIRCLSEAIIIMKEIPGEMCSQAIPIYHQLCVAYCLRALCTQEAEPCSEQIFEDVKAALGLWLDISSLDCFEEGGCSALPDSIMILLYNIIDLLHLKGFMELFNDAYRLLIRMFKLKSVSVEKWLTLLWESRRLSHALCVSPVNEAFILNSLDEFSDLSNINFWMHNLKGNQTSLIGFQQNFSFLFASSHRSSCDHDSSFQVEITVDEVQKAALKLISNDPVPSHCTFLAGYLYSDLCERLIANGKLIEALSFAKEAHRLHAKLFNGKFRHIFQKNNEENNIKVDFSKNLMDGVDKIEVGKSVVREVFLFDSISWDSKDNYLSPWKIMQCYLESTLKIGVIYEIIGDAIEAESYIRWGKAISCSLQLPLFIVAFSSLLGKLYLRKRLWDLAEKELQCAQQILNDSSTPFCCSKCKLILEVTLHGCLGDLCQSKLNACEEGVSEETAKNWYTSALNKLTLSEWKNPLSCPEDNGYATATDAKCAPGKTCTCSIMNEVGEDVTKSTKVGPVTKIEPKQSRKSKNSAKVISKEPKVVVENKPRLTRSRYRSIQNQHANISRKLEVNENVEGNQISDPSDMLRRTESISKEIGCSISSRCAISCILSKMKCWNYLPSEIMKSGLLNDFIILKWEFVRRKLSMKLLTRIVKCFAYPGQIDEAQKILLKSMSLLFGRDPFCHSFSSMPLDSFHQLVAKEIPGDVFAIERAEIVYSICWYSLKCYHSKLTRNIFCNLSHIKFEDIVSWLMVAFVLSREVPIVFQKVSKLLAVMYTVSSVSEQFSMPSFSKVFDENYWSSYFHQASIGTHLTYQFLSHLTGRCKGPYVTGSSFINEVTFDSLRVAPDSTVDFAEYVKKFFAGLPLTTIIGISLLEPEYTSLLQELLPYPACVQAWMLVSRLNFKTEPVVMLLPLDSVLQDEGDLSTGSDFFQIFQNPSKVWNCPWDFTMVDDIAPAFKTILKENYMSSTAHFEDTMQNRISWWKQRTNLDHCLDKFLRNLEDLWFGSWKCLLLGEWLNSKKFDLVLKNLANDLRSKCKLNVNEGILKIVLGGSKSISEGKTLFSQLCSKKDCYIAKGGYCAGPRSGIFLNAASKLVSSEDAFELLNEALNVLEVDDYVNREPVILVLDSEVQMLPWENLPILRNQEIYRMPSVSSISAVLDNGNKRKEQVGKNLMPFPNIDPLDAFYLVNPDGDLGGTQIEFENYFREQNLEGKAGSKPTVEELAFALENHDLFMYFGHGSGEQYLPRRKIQKLQQCGATLLMGCSSGSLTLHGSYAPQGVPLSYLLAGSPSIVGNLWEVTDKDIDRFGKAMFNAWLKERSEVSMQCLQCNLESEEFEAMNLKGGKGRGKKKVPKKKSRELLQSDSPKNNCSHRPKIGAFMGQARNVCKLPFLTGASPICYGVPTGIWKKKDI</sequence>
<gene>
    <name evidence="7" type="ORF">KIW84_015801</name>
</gene>
<evidence type="ECO:0000256" key="4">
    <source>
        <dbReference type="ARBA" id="ARBA00022829"/>
    </source>
</evidence>
<dbReference type="Pfam" id="PF25113">
    <property type="entry name" value="TPR_ESP1_2nd"/>
    <property type="match status" value="1"/>
</dbReference>
<dbReference type="PANTHER" id="PTHR12792:SF0">
    <property type="entry name" value="SEPARIN"/>
    <property type="match status" value="1"/>
</dbReference>
<dbReference type="InterPro" id="IPR056932">
    <property type="entry name" value="TPR_ESP1_2nd"/>
</dbReference>
<feature type="domain" description="Peptidase C50" evidence="6">
    <location>
        <begin position="1938"/>
        <end position="2032"/>
    </location>
</feature>
<dbReference type="Gramene" id="PSAT_LOCUS3715_t1">
    <property type="protein sequence ID" value="CAL5183136.1"/>
    <property type="gene ID" value="PSAT_LOCUS3715"/>
</dbReference>
<dbReference type="PANTHER" id="PTHR12792">
    <property type="entry name" value="EXTRA SPINDLE POLES 1-RELATED"/>
    <property type="match status" value="1"/>
</dbReference>
<evidence type="ECO:0000256" key="3">
    <source>
        <dbReference type="ARBA" id="ARBA00022801"/>
    </source>
</evidence>
<evidence type="ECO:0000256" key="2">
    <source>
        <dbReference type="ARBA" id="ARBA00012489"/>
    </source>
</evidence>
<keyword evidence="3" id="KW-0378">Hydrolase</keyword>
<dbReference type="EC" id="3.4.22.49" evidence="2"/>